<accession>A0A918FFS8</accession>
<evidence type="ECO:0000256" key="2">
    <source>
        <dbReference type="ARBA" id="ARBA00022670"/>
    </source>
</evidence>
<reference evidence="9" key="2">
    <citation type="submission" date="2020-09" db="EMBL/GenBank/DDBJ databases">
        <authorList>
            <person name="Sun Q."/>
            <person name="Ohkuma M."/>
        </authorList>
    </citation>
    <scope>NUCLEOTIDE SEQUENCE</scope>
    <source>
        <strain evidence="9">JCM 31311</strain>
    </source>
</reference>
<organism evidence="9 10">
    <name type="scientific">Deinococcus ruber</name>
    <dbReference type="NCBI Taxonomy" id="1848197"/>
    <lineage>
        <taxon>Bacteria</taxon>
        <taxon>Thermotogati</taxon>
        <taxon>Deinococcota</taxon>
        <taxon>Deinococci</taxon>
        <taxon>Deinococcales</taxon>
        <taxon>Deinococcaceae</taxon>
        <taxon>Deinococcus</taxon>
    </lineage>
</organism>
<dbReference type="RefSeq" id="WP_189093392.1">
    <property type="nucleotide sequence ID" value="NZ_BMQL01000067.1"/>
</dbReference>
<keyword evidence="2 5" id="KW-0645">Protease</keyword>
<dbReference type="InterPro" id="IPR015500">
    <property type="entry name" value="Peptidase_S8_subtilisin-rel"/>
</dbReference>
<keyword evidence="10" id="KW-1185">Reference proteome</keyword>
<dbReference type="PROSITE" id="PS00136">
    <property type="entry name" value="SUBTILASE_ASP"/>
    <property type="match status" value="1"/>
</dbReference>
<sequence>MHARTHLFLSLTALLLAACNSTTSGPAADLSADRPGQVATRYAYAALVPLQPGDSVASLQHATGGTVVTWNDATCRAGSGDPCQAIVGINAPTGTTAAQLSALSVPLNRDITVEANKDQFTGGGTLTATIGGARVAWAGGSLLAWSGGARVAWAGGSYAPIPQNTQLWTTLHLQQAQALAPNLGAGVTVAVIDTGIDLNHPAFAGSLTDPATWQDYYAGDTVPQDEGTLGTGGFGHGTNVAGIILQIAPRARIMPIRVLGPDGSGDLTTIAQAITWAVAKGANVINLSLGSTSDSKIIQQAITAATAKGVLVVSSAGNANEDKITYPAASATKIFGLLSVGSVDLTDTKSSFSNYAKELELMAPGENVYAPAPGNLMAAWSGTSQAAPIVAGGLALALGQPLKVPVSNITTSMAATAVNLYTNPLNQRYDKKLGYGRLDLAAFLTPIVK</sequence>
<evidence type="ECO:0000313" key="10">
    <source>
        <dbReference type="Proteomes" id="UP000603865"/>
    </source>
</evidence>
<keyword evidence="4 5" id="KW-0720">Serine protease</keyword>
<dbReference type="InterPro" id="IPR000209">
    <property type="entry name" value="Peptidase_S8/S53_dom"/>
</dbReference>
<evidence type="ECO:0000256" key="7">
    <source>
        <dbReference type="SAM" id="SignalP"/>
    </source>
</evidence>
<gene>
    <name evidence="9" type="ORF">GCM10008957_51480</name>
</gene>
<evidence type="ECO:0000256" key="6">
    <source>
        <dbReference type="RuleBase" id="RU003355"/>
    </source>
</evidence>
<proteinExistence type="inferred from homology"/>
<feature type="active site" description="Charge relay system" evidence="5">
    <location>
        <position position="236"/>
    </location>
</feature>
<dbReference type="Gene3D" id="3.40.50.200">
    <property type="entry name" value="Peptidase S8/S53 domain"/>
    <property type="match status" value="1"/>
</dbReference>
<dbReference type="PANTHER" id="PTHR43399:SF4">
    <property type="entry name" value="CELL WALL-ASSOCIATED PROTEASE"/>
    <property type="match status" value="1"/>
</dbReference>
<comment type="caution">
    <text evidence="9">The sequence shown here is derived from an EMBL/GenBank/DDBJ whole genome shotgun (WGS) entry which is preliminary data.</text>
</comment>
<dbReference type="PROSITE" id="PS51257">
    <property type="entry name" value="PROKAR_LIPOPROTEIN"/>
    <property type="match status" value="1"/>
</dbReference>
<keyword evidence="3 5" id="KW-0378">Hydrolase</keyword>
<dbReference type="GO" id="GO:0006508">
    <property type="term" value="P:proteolysis"/>
    <property type="evidence" value="ECO:0007669"/>
    <property type="project" value="UniProtKB-KW"/>
</dbReference>
<protein>
    <submittedName>
        <fullName evidence="9">Serine protease</fullName>
    </submittedName>
</protein>
<evidence type="ECO:0000256" key="5">
    <source>
        <dbReference type="PROSITE-ProRule" id="PRU01240"/>
    </source>
</evidence>
<dbReference type="InterPro" id="IPR023827">
    <property type="entry name" value="Peptidase_S8_Asp-AS"/>
</dbReference>
<evidence type="ECO:0000259" key="8">
    <source>
        <dbReference type="Pfam" id="PF00082"/>
    </source>
</evidence>
<dbReference type="PANTHER" id="PTHR43399">
    <property type="entry name" value="SUBTILISIN-RELATED"/>
    <property type="match status" value="1"/>
</dbReference>
<evidence type="ECO:0000256" key="3">
    <source>
        <dbReference type="ARBA" id="ARBA00022801"/>
    </source>
</evidence>
<comment type="similarity">
    <text evidence="1 5 6">Belongs to the peptidase S8 family.</text>
</comment>
<reference evidence="9" key="1">
    <citation type="journal article" date="2014" name="Int. J. Syst. Evol. Microbiol.">
        <title>Complete genome sequence of Corynebacterium casei LMG S-19264T (=DSM 44701T), isolated from a smear-ripened cheese.</title>
        <authorList>
            <consortium name="US DOE Joint Genome Institute (JGI-PGF)"/>
            <person name="Walter F."/>
            <person name="Albersmeier A."/>
            <person name="Kalinowski J."/>
            <person name="Ruckert C."/>
        </authorList>
    </citation>
    <scope>NUCLEOTIDE SEQUENCE</scope>
    <source>
        <strain evidence="9">JCM 31311</strain>
    </source>
</reference>
<dbReference type="Proteomes" id="UP000603865">
    <property type="component" value="Unassembled WGS sequence"/>
</dbReference>
<dbReference type="InterPro" id="IPR051048">
    <property type="entry name" value="Peptidase_S8/S53_subtilisin"/>
</dbReference>
<feature type="active site" description="Charge relay system" evidence="5">
    <location>
        <position position="384"/>
    </location>
</feature>
<dbReference type="EMBL" id="BMQL01000067">
    <property type="protein sequence ID" value="GGR35218.1"/>
    <property type="molecule type" value="Genomic_DNA"/>
</dbReference>
<dbReference type="SUPFAM" id="SSF52743">
    <property type="entry name" value="Subtilisin-like"/>
    <property type="match status" value="1"/>
</dbReference>
<dbReference type="PROSITE" id="PS51892">
    <property type="entry name" value="SUBTILASE"/>
    <property type="match status" value="1"/>
</dbReference>
<name>A0A918FFS8_9DEIO</name>
<dbReference type="PROSITE" id="PS00138">
    <property type="entry name" value="SUBTILASE_SER"/>
    <property type="match status" value="1"/>
</dbReference>
<dbReference type="AlphaFoldDB" id="A0A918FFS8"/>
<dbReference type="InterPro" id="IPR023828">
    <property type="entry name" value="Peptidase_S8_Ser-AS"/>
</dbReference>
<feature type="chain" id="PRO_5036689862" evidence="7">
    <location>
        <begin position="25"/>
        <end position="449"/>
    </location>
</feature>
<feature type="signal peptide" evidence="7">
    <location>
        <begin position="1"/>
        <end position="24"/>
    </location>
</feature>
<evidence type="ECO:0000256" key="4">
    <source>
        <dbReference type="ARBA" id="ARBA00022825"/>
    </source>
</evidence>
<feature type="domain" description="Peptidase S8/S53" evidence="8">
    <location>
        <begin position="184"/>
        <end position="436"/>
    </location>
</feature>
<dbReference type="PRINTS" id="PR00723">
    <property type="entry name" value="SUBTILISIN"/>
</dbReference>
<evidence type="ECO:0000313" key="9">
    <source>
        <dbReference type="EMBL" id="GGR35218.1"/>
    </source>
</evidence>
<evidence type="ECO:0000256" key="1">
    <source>
        <dbReference type="ARBA" id="ARBA00011073"/>
    </source>
</evidence>
<dbReference type="GO" id="GO:0004252">
    <property type="term" value="F:serine-type endopeptidase activity"/>
    <property type="evidence" value="ECO:0007669"/>
    <property type="project" value="UniProtKB-UniRule"/>
</dbReference>
<keyword evidence="7" id="KW-0732">Signal</keyword>
<dbReference type="Pfam" id="PF00082">
    <property type="entry name" value="Peptidase_S8"/>
    <property type="match status" value="1"/>
</dbReference>
<dbReference type="InterPro" id="IPR036852">
    <property type="entry name" value="Peptidase_S8/S53_dom_sf"/>
</dbReference>
<feature type="active site" description="Charge relay system" evidence="5">
    <location>
        <position position="193"/>
    </location>
</feature>